<evidence type="ECO:0000256" key="1">
    <source>
        <dbReference type="SAM" id="Phobius"/>
    </source>
</evidence>
<keyword evidence="1" id="KW-1133">Transmembrane helix</keyword>
<evidence type="ECO:0000313" key="2">
    <source>
        <dbReference type="EMBL" id="CUN85626.1"/>
    </source>
</evidence>
<keyword evidence="1" id="KW-0812">Transmembrane</keyword>
<gene>
    <name evidence="2" type="ORF">ERS852395_01530</name>
</gene>
<protein>
    <submittedName>
        <fullName evidence="2">Uncharacterized protein</fullName>
    </submittedName>
</protein>
<dbReference type="AlphaFoldDB" id="A0A174ADT6"/>
<evidence type="ECO:0000313" key="3">
    <source>
        <dbReference type="Proteomes" id="UP000095447"/>
    </source>
</evidence>
<sequence length="135" mass="15338">MVFYYVKKVKYLTSREYELELKKIKAQNRQIEMKRNLKAAKVSRFNIPKISTSKLILVAVLLLNLQIIYFVEKAIMTYGDLSALYALIAIPATLIPTVWAYFSKAKAENCAGGITYDSAMEQLRQSSSENDETVG</sequence>
<dbReference type="EMBL" id="CYZA01000006">
    <property type="protein sequence ID" value="CUN85626.1"/>
    <property type="molecule type" value="Genomic_DNA"/>
</dbReference>
<dbReference type="Proteomes" id="UP000095447">
    <property type="component" value="Unassembled WGS sequence"/>
</dbReference>
<keyword evidence="1" id="KW-0472">Membrane</keyword>
<accession>A0A174ADT6</accession>
<name>A0A174ADT6_9FIRM</name>
<feature type="transmembrane region" description="Helical" evidence="1">
    <location>
        <begin position="54"/>
        <end position="71"/>
    </location>
</feature>
<feature type="transmembrane region" description="Helical" evidence="1">
    <location>
        <begin position="83"/>
        <end position="102"/>
    </location>
</feature>
<proteinExistence type="predicted"/>
<organism evidence="2 3">
    <name type="scientific">Blautia obeum</name>
    <dbReference type="NCBI Taxonomy" id="40520"/>
    <lineage>
        <taxon>Bacteria</taxon>
        <taxon>Bacillati</taxon>
        <taxon>Bacillota</taxon>
        <taxon>Clostridia</taxon>
        <taxon>Lachnospirales</taxon>
        <taxon>Lachnospiraceae</taxon>
        <taxon>Blautia</taxon>
    </lineage>
</organism>
<reference evidence="2 3" key="1">
    <citation type="submission" date="2015-09" db="EMBL/GenBank/DDBJ databases">
        <authorList>
            <consortium name="Pathogen Informatics"/>
        </authorList>
    </citation>
    <scope>NUCLEOTIDE SEQUENCE [LARGE SCALE GENOMIC DNA]</scope>
    <source>
        <strain evidence="2 3">2789STDY5608838</strain>
    </source>
</reference>